<feature type="transmembrane region" description="Helical" evidence="6">
    <location>
        <begin position="6"/>
        <end position="27"/>
    </location>
</feature>
<evidence type="ECO:0000256" key="1">
    <source>
        <dbReference type="ARBA" id="ARBA00004141"/>
    </source>
</evidence>
<feature type="domain" description="GtrA/DPMS transmembrane" evidence="7">
    <location>
        <begin position="8"/>
        <end position="123"/>
    </location>
</feature>
<evidence type="ECO:0000313" key="9">
    <source>
        <dbReference type="Proteomes" id="UP000244527"/>
    </source>
</evidence>
<gene>
    <name evidence="8" type="ORF">FFWV33_01890</name>
</gene>
<keyword evidence="8" id="KW-0808">Transferase</keyword>
<keyword evidence="3 6" id="KW-0812">Transmembrane</keyword>
<evidence type="ECO:0000256" key="5">
    <source>
        <dbReference type="ARBA" id="ARBA00023136"/>
    </source>
</evidence>
<keyword evidence="5 6" id="KW-0472">Membrane</keyword>
<feature type="transmembrane region" description="Helical" evidence="6">
    <location>
        <begin position="97"/>
        <end position="115"/>
    </location>
</feature>
<evidence type="ECO:0000313" key="8">
    <source>
        <dbReference type="EMBL" id="AWG20363.1"/>
    </source>
</evidence>
<evidence type="ECO:0000256" key="6">
    <source>
        <dbReference type="SAM" id="Phobius"/>
    </source>
</evidence>
<dbReference type="InterPro" id="IPR007267">
    <property type="entry name" value="GtrA_DPMS_TM"/>
</dbReference>
<proteinExistence type="inferred from homology"/>
<accession>A0A2S1L9E6</accession>
<keyword evidence="4 6" id="KW-1133">Transmembrane helix</keyword>
<comment type="similarity">
    <text evidence="2">Belongs to the GtrA family.</text>
</comment>
<reference evidence="8 9" key="1">
    <citation type="submission" date="2017-04" db="EMBL/GenBank/DDBJ databases">
        <title>Compelte genome sequence of WV33.</title>
        <authorList>
            <person name="Lee P.C."/>
        </authorList>
    </citation>
    <scope>NUCLEOTIDE SEQUENCE [LARGE SCALE GENOMIC DNA]</scope>
    <source>
        <strain evidence="8 9">WV33</strain>
    </source>
</reference>
<dbReference type="RefSeq" id="WP_108739327.1">
    <property type="nucleotide sequence ID" value="NZ_CP020918.1"/>
</dbReference>
<dbReference type="PANTHER" id="PTHR38459">
    <property type="entry name" value="PROPHAGE BACTOPRENOL-LINKED GLUCOSE TRANSLOCASE HOMOLOG"/>
    <property type="match status" value="1"/>
</dbReference>
<dbReference type="OrthoDB" id="9812049at2"/>
<name>A0A2S1L9E6_9FLAO</name>
<dbReference type="GO" id="GO:0005886">
    <property type="term" value="C:plasma membrane"/>
    <property type="evidence" value="ECO:0007669"/>
    <property type="project" value="TreeGrafter"/>
</dbReference>
<dbReference type="EMBL" id="CP020918">
    <property type="protein sequence ID" value="AWG20363.1"/>
    <property type="molecule type" value="Genomic_DNA"/>
</dbReference>
<sequence length="125" mass="14501">MDLVKFLKFGLVGFSGLILDFSVTWFCKEKLKWNKFVANGFGFLFGVTNNYLLNKYFTFQDNDPHIAAQFISFLVIAVIGFSINTSVLYFLQKRTSINFYVCKVVVTVLVFFWNFGANSFYTFKI</sequence>
<evidence type="ECO:0000256" key="2">
    <source>
        <dbReference type="ARBA" id="ARBA00009399"/>
    </source>
</evidence>
<feature type="transmembrane region" description="Helical" evidence="6">
    <location>
        <begin position="36"/>
        <end position="54"/>
    </location>
</feature>
<evidence type="ECO:0000259" key="7">
    <source>
        <dbReference type="Pfam" id="PF04138"/>
    </source>
</evidence>
<dbReference type="PANTHER" id="PTHR38459:SF1">
    <property type="entry name" value="PROPHAGE BACTOPRENOL-LINKED GLUCOSE TRANSLOCASE HOMOLOG"/>
    <property type="match status" value="1"/>
</dbReference>
<organism evidence="8 9">
    <name type="scientific">Flavobacterium faecale</name>
    <dbReference type="NCBI Taxonomy" id="1355330"/>
    <lineage>
        <taxon>Bacteria</taxon>
        <taxon>Pseudomonadati</taxon>
        <taxon>Bacteroidota</taxon>
        <taxon>Flavobacteriia</taxon>
        <taxon>Flavobacteriales</taxon>
        <taxon>Flavobacteriaceae</taxon>
        <taxon>Flavobacterium</taxon>
    </lineage>
</organism>
<dbReference type="KEGG" id="ffa:FFWV33_01890"/>
<dbReference type="AlphaFoldDB" id="A0A2S1L9E6"/>
<comment type="subcellular location">
    <subcellularLocation>
        <location evidence="1">Membrane</location>
        <topology evidence="1">Multi-pass membrane protein</topology>
    </subcellularLocation>
</comment>
<keyword evidence="9" id="KW-1185">Reference proteome</keyword>
<feature type="transmembrane region" description="Helical" evidence="6">
    <location>
        <begin position="66"/>
        <end position="90"/>
    </location>
</feature>
<evidence type="ECO:0000256" key="4">
    <source>
        <dbReference type="ARBA" id="ARBA00022989"/>
    </source>
</evidence>
<dbReference type="Pfam" id="PF04138">
    <property type="entry name" value="GtrA_DPMS_TM"/>
    <property type="match status" value="1"/>
</dbReference>
<dbReference type="GO" id="GO:0016740">
    <property type="term" value="F:transferase activity"/>
    <property type="evidence" value="ECO:0007669"/>
    <property type="project" value="UniProtKB-KW"/>
</dbReference>
<protein>
    <submittedName>
        <fullName evidence="8">Glycosyl transferase family 2</fullName>
    </submittedName>
</protein>
<dbReference type="Proteomes" id="UP000244527">
    <property type="component" value="Chromosome"/>
</dbReference>
<dbReference type="InterPro" id="IPR051401">
    <property type="entry name" value="GtrA_CellWall_Glycosyl"/>
</dbReference>
<dbReference type="GO" id="GO:0000271">
    <property type="term" value="P:polysaccharide biosynthetic process"/>
    <property type="evidence" value="ECO:0007669"/>
    <property type="project" value="InterPro"/>
</dbReference>
<evidence type="ECO:0000256" key="3">
    <source>
        <dbReference type="ARBA" id="ARBA00022692"/>
    </source>
</evidence>